<dbReference type="RefSeq" id="WP_261972091.1">
    <property type="nucleotide sequence ID" value="NZ_CP103460.1"/>
</dbReference>
<name>A0AAJ1QU18_9FLAO</name>
<feature type="domain" description="N-acetyltransferase" evidence="2">
    <location>
        <begin position="4"/>
        <end position="150"/>
    </location>
</feature>
<reference evidence="3 4" key="1">
    <citation type="journal article" date="2014" name="Int. J. Syst. Evol. Microbiol.">
        <title>Complete genome sequence of Corynebacterium casei LMG S-19264T (=DSM 44701T), isolated from a smear-ripened cheese.</title>
        <authorList>
            <consortium name="US DOE Joint Genome Institute (JGI-PGF)"/>
            <person name="Walter F."/>
            <person name="Albersmeier A."/>
            <person name="Kalinowski J."/>
            <person name="Ruckert C."/>
        </authorList>
    </citation>
    <scope>NUCLEOTIDE SEQUENCE [LARGE SCALE GENOMIC DNA]</scope>
    <source>
        <strain evidence="3 4">CECT 8670</strain>
    </source>
</reference>
<dbReference type="PROSITE" id="PS51186">
    <property type="entry name" value="GNAT"/>
    <property type="match status" value="1"/>
</dbReference>
<keyword evidence="1" id="KW-0808">Transferase</keyword>
<dbReference type="PANTHER" id="PTHR13947">
    <property type="entry name" value="GNAT FAMILY N-ACETYLTRANSFERASE"/>
    <property type="match status" value="1"/>
</dbReference>
<proteinExistence type="predicted"/>
<dbReference type="SUPFAM" id="SSF55729">
    <property type="entry name" value="Acyl-CoA N-acyltransferases (Nat)"/>
    <property type="match status" value="1"/>
</dbReference>
<evidence type="ECO:0000313" key="3">
    <source>
        <dbReference type="EMBL" id="MDN3618259.1"/>
    </source>
</evidence>
<dbReference type="PANTHER" id="PTHR13947:SF37">
    <property type="entry name" value="LD18367P"/>
    <property type="match status" value="1"/>
</dbReference>
<sequence>MKIEIIRTNSENPDFINLVKQLDAYLKMMDGAEHAFYNQFNNIDVLNNVVVVSVEKKAVGCGAIKKFDNTSVEVKRMFVSPDDRGKGVAKKVLQELEIWAKELGYKKCVLETGERQVEAVKFYTKCNYKKIPNYGQYKGVENSICFEKAL</sequence>
<dbReference type="Proteomes" id="UP001228636">
    <property type="component" value="Unassembled WGS sequence"/>
</dbReference>
<organism evidence="3 4">
    <name type="scientific">Polaribacter sejongensis</name>
    <dbReference type="NCBI Taxonomy" id="985043"/>
    <lineage>
        <taxon>Bacteria</taxon>
        <taxon>Pseudomonadati</taxon>
        <taxon>Bacteroidota</taxon>
        <taxon>Flavobacteriia</taxon>
        <taxon>Flavobacteriales</taxon>
        <taxon>Flavobacteriaceae</taxon>
    </lineage>
</organism>
<evidence type="ECO:0000259" key="2">
    <source>
        <dbReference type="PROSITE" id="PS51186"/>
    </source>
</evidence>
<dbReference type="Gene3D" id="3.40.630.30">
    <property type="match status" value="1"/>
</dbReference>
<dbReference type="Pfam" id="PF00583">
    <property type="entry name" value="Acetyltransf_1"/>
    <property type="match status" value="1"/>
</dbReference>
<dbReference type="InterPro" id="IPR000182">
    <property type="entry name" value="GNAT_dom"/>
</dbReference>
<dbReference type="EMBL" id="JAUFQH010000003">
    <property type="protein sequence ID" value="MDN3618259.1"/>
    <property type="molecule type" value="Genomic_DNA"/>
</dbReference>
<evidence type="ECO:0000256" key="1">
    <source>
        <dbReference type="ARBA" id="ARBA00022679"/>
    </source>
</evidence>
<dbReference type="CDD" id="cd04301">
    <property type="entry name" value="NAT_SF"/>
    <property type="match status" value="1"/>
</dbReference>
<dbReference type="GO" id="GO:0008080">
    <property type="term" value="F:N-acetyltransferase activity"/>
    <property type="evidence" value="ECO:0007669"/>
    <property type="project" value="InterPro"/>
</dbReference>
<evidence type="ECO:0000313" key="4">
    <source>
        <dbReference type="Proteomes" id="UP001228636"/>
    </source>
</evidence>
<accession>A0AAJ1QU18</accession>
<gene>
    <name evidence="3" type="ORF">QWY81_02180</name>
</gene>
<comment type="caution">
    <text evidence="3">The sequence shown here is derived from an EMBL/GenBank/DDBJ whole genome shotgun (WGS) entry which is preliminary data.</text>
</comment>
<dbReference type="InterPro" id="IPR016181">
    <property type="entry name" value="Acyl_CoA_acyltransferase"/>
</dbReference>
<dbReference type="AlphaFoldDB" id="A0AAJ1QU18"/>
<dbReference type="InterPro" id="IPR050769">
    <property type="entry name" value="NAT_camello-type"/>
</dbReference>
<protein>
    <submittedName>
        <fullName evidence="3">GNAT family N-acetyltransferase</fullName>
    </submittedName>
</protein>